<protein>
    <submittedName>
        <fullName evidence="3">Uncharacterized protein</fullName>
    </submittedName>
</protein>
<organism evidence="3 4">
    <name type="scientific">Hyphomonas adhaerens MHS-3</name>
    <dbReference type="NCBI Taxonomy" id="1280949"/>
    <lineage>
        <taxon>Bacteria</taxon>
        <taxon>Pseudomonadati</taxon>
        <taxon>Pseudomonadota</taxon>
        <taxon>Alphaproteobacteria</taxon>
        <taxon>Hyphomonadales</taxon>
        <taxon>Hyphomonadaceae</taxon>
        <taxon>Hyphomonas</taxon>
    </lineage>
</organism>
<dbReference type="AlphaFoldDB" id="A0A069E2C9"/>
<keyword evidence="2" id="KW-1133">Transmembrane helix</keyword>
<evidence type="ECO:0000313" key="3">
    <source>
        <dbReference type="EMBL" id="KCZ83660.1"/>
    </source>
</evidence>
<keyword evidence="2" id="KW-0812">Transmembrane</keyword>
<comment type="caution">
    <text evidence="3">The sequence shown here is derived from an EMBL/GenBank/DDBJ whole genome shotgun (WGS) entry which is preliminary data.</text>
</comment>
<reference evidence="3 4" key="1">
    <citation type="journal article" date="2014" name="Antonie Van Leeuwenhoek">
        <title>Hyphomonas beringensis sp. nov. and Hyphomonas chukchiensis sp. nov., isolated from surface seawater of the Bering Sea and Chukchi Sea.</title>
        <authorList>
            <person name="Li C."/>
            <person name="Lai Q."/>
            <person name="Li G."/>
            <person name="Dong C."/>
            <person name="Wang J."/>
            <person name="Liao Y."/>
            <person name="Shao Z."/>
        </authorList>
    </citation>
    <scope>NUCLEOTIDE SEQUENCE [LARGE SCALE GENOMIC DNA]</scope>
    <source>
        <strain evidence="3 4">MHS-3</strain>
    </source>
</reference>
<evidence type="ECO:0000256" key="1">
    <source>
        <dbReference type="SAM" id="MobiDB-lite"/>
    </source>
</evidence>
<feature type="region of interest" description="Disordered" evidence="1">
    <location>
        <begin position="86"/>
        <end position="128"/>
    </location>
</feature>
<dbReference type="RefSeq" id="WP_035572625.1">
    <property type="nucleotide sequence ID" value="NZ_ARYH01000002.1"/>
</dbReference>
<dbReference type="Proteomes" id="UP000027446">
    <property type="component" value="Unassembled WGS sequence"/>
</dbReference>
<dbReference type="EMBL" id="ARYH01000002">
    <property type="protein sequence ID" value="KCZ83660.1"/>
    <property type="molecule type" value="Genomic_DNA"/>
</dbReference>
<keyword evidence="4" id="KW-1185">Reference proteome</keyword>
<keyword evidence="2" id="KW-0472">Membrane</keyword>
<feature type="transmembrane region" description="Helical" evidence="2">
    <location>
        <begin position="56"/>
        <end position="79"/>
    </location>
</feature>
<name>A0A069E2C9_9PROT</name>
<dbReference type="PATRIC" id="fig|1280949.3.peg.2783"/>
<proteinExistence type="predicted"/>
<accession>A0A069E2C9</accession>
<evidence type="ECO:0000313" key="4">
    <source>
        <dbReference type="Proteomes" id="UP000027446"/>
    </source>
</evidence>
<gene>
    <name evidence="3" type="ORF">HAD_13699</name>
</gene>
<evidence type="ECO:0000256" key="2">
    <source>
        <dbReference type="SAM" id="Phobius"/>
    </source>
</evidence>
<dbReference type="OrthoDB" id="7620002at2"/>
<feature type="transmembrane region" description="Helical" evidence="2">
    <location>
        <begin position="21"/>
        <end position="44"/>
    </location>
</feature>
<sequence>MLFKMILDGASDDERHIAQGFLRHIIAGFAIGLIFGGTMFGALFLTLGKLDMNIPILFILAMLLQFGPIGGLIGAGVHVTRIADRGDKETDDDELRGGTKAPVVSTTDATPASKRKKAPKASPVPSLA</sequence>